<dbReference type="InterPro" id="IPR022675">
    <property type="entry name" value="G6P_DH_C"/>
</dbReference>
<dbReference type="UniPathway" id="UPA00115">
    <property type="reaction ID" value="UER00408"/>
</dbReference>
<feature type="binding site" evidence="7">
    <location>
        <position position="202"/>
    </location>
    <ligand>
        <name>substrate</name>
    </ligand>
</feature>
<dbReference type="STRING" id="1666911.HLUCCA11_08010"/>
<dbReference type="GO" id="GO:0009051">
    <property type="term" value="P:pentose-phosphate shunt, oxidative branch"/>
    <property type="evidence" value="ECO:0007669"/>
    <property type="project" value="TreeGrafter"/>
</dbReference>
<evidence type="ECO:0000259" key="8">
    <source>
        <dbReference type="Pfam" id="PF00479"/>
    </source>
</evidence>
<keyword evidence="3 7" id="KW-0313">Glucose metabolism</keyword>
<dbReference type="PIRSF" id="PIRSF000110">
    <property type="entry name" value="G6PD"/>
    <property type="match status" value="1"/>
</dbReference>
<dbReference type="PATRIC" id="fig|1666911.3.peg.3916"/>
<keyword evidence="6 7" id="KW-0119">Carbohydrate metabolism</keyword>
<evidence type="ECO:0000256" key="7">
    <source>
        <dbReference type="HAMAP-Rule" id="MF_00966"/>
    </source>
</evidence>
<dbReference type="PRINTS" id="PR00079">
    <property type="entry name" value="G6PDHDRGNASE"/>
</dbReference>
<evidence type="ECO:0000256" key="5">
    <source>
        <dbReference type="ARBA" id="ARBA00023002"/>
    </source>
</evidence>
<evidence type="ECO:0000256" key="3">
    <source>
        <dbReference type="ARBA" id="ARBA00022526"/>
    </source>
</evidence>
<dbReference type="InterPro" id="IPR001282">
    <property type="entry name" value="G6P_DH"/>
</dbReference>
<dbReference type="PANTHER" id="PTHR23429">
    <property type="entry name" value="GLUCOSE-6-PHOSPHATE 1-DEHYDROGENASE G6PD"/>
    <property type="match status" value="1"/>
</dbReference>
<dbReference type="Gene3D" id="3.30.360.10">
    <property type="entry name" value="Dihydrodipicolinate Reductase, domain 2"/>
    <property type="match status" value="1"/>
</dbReference>
<keyword evidence="5 7" id="KW-0560">Oxidoreductase</keyword>
<sequence>MVSLLENPLRVGLQHDRIPAPQILVIFGASGDLTQRKLVPALYQMRLERRLPPELTIVGVARREWSHDYFRQHMKEGVEEFGGGISSDASSWEKFAAGLFYCPGNIDKPEDYQRLKQFLAELDEKRGTQGNRVFYLSVAPRFFAEAAQQLGGAGMLADPSKQRLVIEKPFGRDLASAQSLNYKVRNVCDEQQIYRIDHYLGKETVQNLLVFRFANAIFEPLWNRQFVDHVQITVAETVGLEGRAGYYETAGAIRDMVQNHLMQLFSLTAMETPNSLDAASIRNEKVKVLQATRLADESDLSKSAVRGQYSSGWMKGKQVNGYRHEEEGIEESTNNTFAALSLRVDNWRWQGVPFYLRTGKRLPKKVSEISIHFKSVPHLMFQSATKQLSHNILALRIQPNEGIAMRFEVKTPGSSLRTRSVEMDFRYEAAFGQPSTDAYSRLLIDAMLGDQTLFTRGDEVEQSWRVLTPLLEVWDAPAPASSIPLYEAGTWGPIEAELLLNRTNRRWRRL</sequence>
<dbReference type="GO" id="GO:0006006">
    <property type="term" value="P:glucose metabolic process"/>
    <property type="evidence" value="ECO:0007669"/>
    <property type="project" value="UniProtKB-KW"/>
</dbReference>
<dbReference type="EC" id="1.1.1.49" evidence="7"/>
<comment type="catalytic activity">
    <reaction evidence="7">
        <text>D-glucose 6-phosphate + NADP(+) = 6-phospho-D-glucono-1,5-lactone + NADPH + H(+)</text>
        <dbReference type="Rhea" id="RHEA:15841"/>
        <dbReference type="ChEBI" id="CHEBI:15378"/>
        <dbReference type="ChEBI" id="CHEBI:57783"/>
        <dbReference type="ChEBI" id="CHEBI:57955"/>
        <dbReference type="ChEBI" id="CHEBI:58349"/>
        <dbReference type="ChEBI" id="CHEBI:61548"/>
        <dbReference type="EC" id="1.1.1.49"/>
    </reaction>
</comment>
<dbReference type="AlphaFoldDB" id="A0A0P7YZU7"/>
<dbReference type="EMBL" id="LJZR01000008">
    <property type="protein sequence ID" value="KPQ36148.1"/>
    <property type="molecule type" value="Genomic_DNA"/>
</dbReference>
<evidence type="ECO:0000313" key="10">
    <source>
        <dbReference type="EMBL" id="KPQ36148.1"/>
    </source>
</evidence>
<dbReference type="GO" id="GO:0050661">
    <property type="term" value="F:NADP binding"/>
    <property type="evidence" value="ECO:0007669"/>
    <property type="project" value="UniProtKB-UniRule"/>
</dbReference>
<proteinExistence type="inferred from homology"/>
<dbReference type="SUPFAM" id="SSF55347">
    <property type="entry name" value="Glyceraldehyde-3-phosphate dehydrogenase-like, C-terminal domain"/>
    <property type="match status" value="1"/>
</dbReference>
<name>A0A0P7YZU7_9CYAN</name>
<dbReference type="GO" id="GO:0005829">
    <property type="term" value="C:cytosol"/>
    <property type="evidence" value="ECO:0007669"/>
    <property type="project" value="TreeGrafter"/>
</dbReference>
<dbReference type="SUPFAM" id="SSF51735">
    <property type="entry name" value="NAD(P)-binding Rossmann-fold domains"/>
    <property type="match status" value="1"/>
</dbReference>
<evidence type="ECO:0000313" key="11">
    <source>
        <dbReference type="Proteomes" id="UP000050465"/>
    </source>
</evidence>
<dbReference type="InterPro" id="IPR036291">
    <property type="entry name" value="NAD(P)-bd_dom_sf"/>
</dbReference>
<dbReference type="NCBIfam" id="TIGR00871">
    <property type="entry name" value="zwf"/>
    <property type="match status" value="1"/>
</dbReference>
<dbReference type="PANTHER" id="PTHR23429:SF0">
    <property type="entry name" value="GLUCOSE-6-PHOSPHATE 1-DEHYDROGENASE"/>
    <property type="match status" value="1"/>
</dbReference>
<reference evidence="10 11" key="1">
    <citation type="submission" date="2015-09" db="EMBL/GenBank/DDBJ databases">
        <title>Identification and resolution of microdiversity through metagenomic sequencing of parallel consortia.</title>
        <authorList>
            <person name="Nelson W.C."/>
            <person name="Romine M.F."/>
            <person name="Lindemann S.R."/>
        </authorList>
    </citation>
    <scope>NUCLEOTIDE SEQUENCE [LARGE SCALE GENOMIC DNA]</scope>
    <source>
        <strain evidence="10">Ana</strain>
    </source>
</reference>
<comment type="caution">
    <text evidence="7">Lacks conserved residue(s) required for the propagation of feature annotation.</text>
</comment>
<evidence type="ECO:0000259" key="9">
    <source>
        <dbReference type="Pfam" id="PF02781"/>
    </source>
</evidence>
<feature type="binding site" evidence="7">
    <location>
        <position position="360"/>
    </location>
    <ligand>
        <name>substrate</name>
    </ligand>
</feature>
<feature type="binding site" evidence="7">
    <location>
        <position position="236"/>
    </location>
    <ligand>
        <name>substrate</name>
    </ligand>
</feature>
<dbReference type="GO" id="GO:0004345">
    <property type="term" value="F:glucose-6-phosphate dehydrogenase activity"/>
    <property type="evidence" value="ECO:0007669"/>
    <property type="project" value="UniProtKB-UniRule"/>
</dbReference>
<dbReference type="HAMAP" id="MF_00966">
    <property type="entry name" value="G6PD"/>
    <property type="match status" value="1"/>
</dbReference>
<comment type="caution">
    <text evidence="10">The sequence shown here is derived from an EMBL/GenBank/DDBJ whole genome shotgun (WGS) entry which is preliminary data.</text>
</comment>
<dbReference type="Pfam" id="PF00479">
    <property type="entry name" value="G6PD_N"/>
    <property type="match status" value="1"/>
</dbReference>
<protein>
    <recommendedName>
        <fullName evidence="7">Glucose-6-phosphate 1-dehydrogenase</fullName>
        <shortName evidence="7">G6PD</shortName>
        <ecNumber evidence="7">1.1.1.49</ecNumber>
    </recommendedName>
</protein>
<feature type="domain" description="Glucose-6-phosphate dehydrogenase C-terminal" evidence="9">
    <location>
        <begin position="209"/>
        <end position="508"/>
    </location>
</feature>
<evidence type="ECO:0000256" key="1">
    <source>
        <dbReference type="ARBA" id="ARBA00004937"/>
    </source>
</evidence>
<keyword evidence="4 7" id="KW-0521">NADP</keyword>
<evidence type="ECO:0000256" key="2">
    <source>
        <dbReference type="ARBA" id="ARBA00009975"/>
    </source>
</evidence>
<dbReference type="Proteomes" id="UP000050465">
    <property type="component" value="Unassembled WGS sequence"/>
</dbReference>
<feature type="domain" description="Glucose-6-phosphate dehydrogenase NAD-binding" evidence="8">
    <location>
        <begin position="25"/>
        <end position="207"/>
    </location>
</feature>
<feature type="binding site" evidence="7">
    <location>
        <position position="198"/>
    </location>
    <ligand>
        <name>substrate</name>
    </ligand>
</feature>
<dbReference type="Gene3D" id="3.40.50.720">
    <property type="entry name" value="NAD(P)-binding Rossmann-like Domain"/>
    <property type="match status" value="1"/>
</dbReference>
<evidence type="ECO:0000256" key="6">
    <source>
        <dbReference type="ARBA" id="ARBA00023277"/>
    </source>
</evidence>
<feature type="active site" description="Proton acceptor" evidence="7">
    <location>
        <position position="260"/>
    </location>
</feature>
<comment type="function">
    <text evidence="7">Catalyzes the oxidation of glucose 6-phosphate to 6-phosphogluconolactone.</text>
</comment>
<dbReference type="InterPro" id="IPR019796">
    <property type="entry name" value="G6P_DH_AS"/>
</dbReference>
<comment type="similarity">
    <text evidence="2 7">Belongs to the glucose-6-phosphate dehydrogenase family.</text>
</comment>
<accession>A0A0P7YZU7</accession>
<feature type="binding site" evidence="7">
    <location>
        <position position="62"/>
    </location>
    <ligand>
        <name>NADP(+)</name>
        <dbReference type="ChEBI" id="CHEBI:58349"/>
    </ligand>
</feature>
<dbReference type="NCBIfam" id="NF009492">
    <property type="entry name" value="PRK12853.1-3"/>
    <property type="match status" value="1"/>
</dbReference>
<dbReference type="Pfam" id="PF02781">
    <property type="entry name" value="G6PD_C"/>
    <property type="match status" value="1"/>
</dbReference>
<feature type="binding site" evidence="7">
    <location>
        <position position="168"/>
    </location>
    <ligand>
        <name>NADP(+)</name>
        <dbReference type="ChEBI" id="CHEBI:58349"/>
    </ligand>
</feature>
<dbReference type="PROSITE" id="PS00069">
    <property type="entry name" value="G6P_DEHYDROGENASE"/>
    <property type="match status" value="1"/>
</dbReference>
<comment type="pathway">
    <text evidence="1 7">Carbohydrate degradation; pentose phosphate pathway; D-ribulose 5-phosphate from D-glucose 6-phosphate (oxidative stage): step 1/3.</text>
</comment>
<evidence type="ECO:0000256" key="4">
    <source>
        <dbReference type="ARBA" id="ARBA00022857"/>
    </source>
</evidence>
<feature type="binding site" evidence="7">
    <location>
        <position position="365"/>
    </location>
    <ligand>
        <name>substrate</name>
    </ligand>
</feature>
<dbReference type="InterPro" id="IPR022674">
    <property type="entry name" value="G6P_DH_NAD-bd"/>
</dbReference>
<feature type="binding site" evidence="7">
    <location>
        <position position="255"/>
    </location>
    <ligand>
        <name>substrate</name>
    </ligand>
</feature>
<organism evidence="10 11">
    <name type="scientific">Phormidesmis priestleyi Ana</name>
    <dbReference type="NCBI Taxonomy" id="1666911"/>
    <lineage>
        <taxon>Bacteria</taxon>
        <taxon>Bacillati</taxon>
        <taxon>Cyanobacteriota</taxon>
        <taxon>Cyanophyceae</taxon>
        <taxon>Leptolyngbyales</taxon>
        <taxon>Leptolyngbyaceae</taxon>
        <taxon>Phormidesmis</taxon>
    </lineage>
</organism>
<gene>
    <name evidence="7 10" type="primary">zwf</name>
    <name evidence="10" type="ORF">HLUCCA11_08010</name>
</gene>